<keyword evidence="5" id="KW-0812">Transmembrane</keyword>
<dbReference type="PANTHER" id="PTHR10903:SF107">
    <property type="entry name" value="GTPASE IMAP FAMILY MEMBER 4-LIKE-RELATED"/>
    <property type="match status" value="1"/>
</dbReference>
<evidence type="ECO:0000256" key="3">
    <source>
        <dbReference type="ARBA" id="ARBA00023134"/>
    </source>
</evidence>
<name>A0A3B3S5Q3_9TELE</name>
<evidence type="ECO:0000256" key="4">
    <source>
        <dbReference type="SAM" id="MobiDB-lite"/>
    </source>
</evidence>
<organism evidence="7 8">
    <name type="scientific">Paramormyrops kingsleyae</name>
    <dbReference type="NCBI Taxonomy" id="1676925"/>
    <lineage>
        <taxon>Eukaryota</taxon>
        <taxon>Metazoa</taxon>
        <taxon>Chordata</taxon>
        <taxon>Craniata</taxon>
        <taxon>Vertebrata</taxon>
        <taxon>Euteleostomi</taxon>
        <taxon>Actinopterygii</taxon>
        <taxon>Neopterygii</taxon>
        <taxon>Teleostei</taxon>
        <taxon>Osteoglossocephala</taxon>
        <taxon>Osteoglossomorpha</taxon>
        <taxon>Osteoglossiformes</taxon>
        <taxon>Mormyridae</taxon>
        <taxon>Paramormyrops</taxon>
    </lineage>
</organism>
<feature type="region of interest" description="Disordered" evidence="4">
    <location>
        <begin position="289"/>
        <end position="308"/>
    </location>
</feature>
<evidence type="ECO:0000256" key="2">
    <source>
        <dbReference type="ARBA" id="ARBA00022741"/>
    </source>
</evidence>
<dbReference type="InterPro" id="IPR006703">
    <property type="entry name" value="G_AIG1"/>
</dbReference>
<feature type="domain" description="AIG1-type G" evidence="6">
    <location>
        <begin position="30"/>
        <end position="229"/>
    </location>
</feature>
<dbReference type="PROSITE" id="PS51720">
    <property type="entry name" value="G_AIG1"/>
    <property type="match status" value="1"/>
</dbReference>
<feature type="region of interest" description="Disordered" evidence="4">
    <location>
        <begin position="223"/>
        <end position="244"/>
    </location>
</feature>
<protein>
    <submittedName>
        <fullName evidence="7">GTPase IMAP family member 7-like</fullName>
    </submittedName>
</protein>
<sequence length="435" mass="48289">MFSRKRPPVKEPGSRSPFLVRRKPPKPYRLSQLRIVLLGERGAGKSTAGNVILGREEFECGRETQACVRKRAEKDGRQVSVVDTPGWDGSTLDVPDSLRRELVRSVAMCPSGPHAILLVIPATWSLFTETQRRAAEGCLGLFGERIWSHTLVLFTKGGKIGREALEEKVKGRGVHLQGLLERCGGRCHFLSNRKQWGEDQVTELLERIDEMTVANDGWHFRIDPPPRAEWGPGGSTGEGEGRLRERLGEMEREMEEMRRRCEWKLKEKEEELKRDFEETWRRRERELREEMEKNAEERGLTREKEEVRARKEPPHVIWREGPAEQPLGGAGDQLTPVLKRPGGPKTGECRAGDMGGKFGPSTCSLDRYGGLAAVALGVGVGAVVGLIAGALKGMARGAAAGAVIGGVTGGQVVTFLRMRLGVREERDTSEIGYSL</sequence>
<feature type="transmembrane region" description="Helical" evidence="5">
    <location>
        <begin position="397"/>
        <end position="416"/>
    </location>
</feature>
<dbReference type="AlphaFoldDB" id="A0A3B3S5Q3"/>
<comment type="similarity">
    <text evidence="1">Belongs to the TRAFAC class TrmE-Era-EngA-EngB-Septin-like GTPase superfamily. AIG1/Toc34/Toc159-like paraseptin GTPase family. IAN subfamily.</text>
</comment>
<dbReference type="Ensembl" id="ENSPKIT00000006231.1">
    <property type="protein sequence ID" value="ENSPKIP00000025495.1"/>
    <property type="gene ID" value="ENSPKIG00000008355.1"/>
</dbReference>
<evidence type="ECO:0000259" key="6">
    <source>
        <dbReference type="PROSITE" id="PS51720"/>
    </source>
</evidence>
<feature type="region of interest" description="Disordered" evidence="4">
    <location>
        <begin position="1"/>
        <end position="22"/>
    </location>
</feature>
<dbReference type="OrthoDB" id="9982588at2759"/>
<dbReference type="PANTHER" id="PTHR10903">
    <property type="entry name" value="GTPASE, IMAP FAMILY MEMBER-RELATED"/>
    <property type="match status" value="1"/>
</dbReference>
<evidence type="ECO:0000313" key="7">
    <source>
        <dbReference type="Ensembl" id="ENSPKIP00000025495.1"/>
    </source>
</evidence>
<dbReference type="GO" id="GO:0005525">
    <property type="term" value="F:GTP binding"/>
    <property type="evidence" value="ECO:0007669"/>
    <property type="project" value="UniProtKB-KW"/>
</dbReference>
<evidence type="ECO:0000313" key="8">
    <source>
        <dbReference type="Proteomes" id="UP000261540"/>
    </source>
</evidence>
<keyword evidence="8" id="KW-1185">Reference proteome</keyword>
<keyword evidence="3" id="KW-0342">GTP-binding</keyword>
<dbReference type="FunFam" id="3.40.50.300:FF:001809">
    <property type="entry name" value="Si:ch1073-365p7.2"/>
    <property type="match status" value="1"/>
</dbReference>
<dbReference type="SUPFAM" id="SSF52540">
    <property type="entry name" value="P-loop containing nucleoside triphosphate hydrolases"/>
    <property type="match status" value="1"/>
</dbReference>
<dbReference type="KEGG" id="pki:111834187"/>
<reference evidence="7" key="2">
    <citation type="submission" date="2025-09" db="UniProtKB">
        <authorList>
            <consortium name="Ensembl"/>
        </authorList>
    </citation>
    <scope>IDENTIFICATION</scope>
</reference>
<keyword evidence="2" id="KW-0547">Nucleotide-binding</keyword>
<feature type="transmembrane region" description="Helical" evidence="5">
    <location>
        <begin position="368"/>
        <end position="391"/>
    </location>
</feature>
<accession>A0A3B3S5Q3</accession>
<reference evidence="7" key="1">
    <citation type="submission" date="2025-08" db="UniProtKB">
        <authorList>
            <consortium name="Ensembl"/>
        </authorList>
    </citation>
    <scope>IDENTIFICATION</scope>
</reference>
<keyword evidence="5" id="KW-0472">Membrane</keyword>
<proteinExistence type="inferred from homology"/>
<dbReference type="Proteomes" id="UP000261540">
    <property type="component" value="Unplaced"/>
</dbReference>
<dbReference type="GeneTree" id="ENSGT00940000157046"/>
<evidence type="ECO:0000256" key="1">
    <source>
        <dbReference type="ARBA" id="ARBA00008535"/>
    </source>
</evidence>
<evidence type="ECO:0000256" key="5">
    <source>
        <dbReference type="SAM" id="Phobius"/>
    </source>
</evidence>
<dbReference type="InterPro" id="IPR045058">
    <property type="entry name" value="GIMA/IAN/Toc"/>
</dbReference>
<keyword evidence="5" id="KW-1133">Transmembrane helix</keyword>
<dbReference type="Pfam" id="PF04548">
    <property type="entry name" value="AIG1"/>
    <property type="match status" value="1"/>
</dbReference>
<dbReference type="InterPro" id="IPR027417">
    <property type="entry name" value="P-loop_NTPase"/>
</dbReference>
<dbReference type="Gene3D" id="3.40.50.300">
    <property type="entry name" value="P-loop containing nucleotide triphosphate hydrolases"/>
    <property type="match status" value="1"/>
</dbReference>